<dbReference type="Gene3D" id="3.30.830.10">
    <property type="entry name" value="Metalloenzyme, LuxS/M16 peptidase-like"/>
    <property type="match status" value="2"/>
</dbReference>
<keyword evidence="4" id="KW-1185">Reference proteome</keyword>
<dbReference type="RefSeq" id="WP_194030105.1">
    <property type="nucleotide sequence ID" value="NZ_JADEWZ010000019.1"/>
</dbReference>
<dbReference type="Proteomes" id="UP000654482">
    <property type="component" value="Unassembled WGS sequence"/>
</dbReference>
<reference evidence="3" key="1">
    <citation type="submission" date="2020-10" db="EMBL/GenBank/DDBJ databases">
        <authorList>
            <person name="Castelo-Branco R."/>
            <person name="Eusebio N."/>
            <person name="Adriana R."/>
            <person name="Vieira A."/>
            <person name="Brugerolle De Fraissinette N."/>
            <person name="Rezende De Castro R."/>
            <person name="Schneider M.P."/>
            <person name="Vasconcelos V."/>
            <person name="Leao P.N."/>
        </authorList>
    </citation>
    <scope>NUCLEOTIDE SEQUENCE</scope>
    <source>
        <strain evidence="3">LEGE 07157</strain>
    </source>
</reference>
<evidence type="ECO:0000313" key="4">
    <source>
        <dbReference type="Proteomes" id="UP000654482"/>
    </source>
</evidence>
<evidence type="ECO:0000259" key="1">
    <source>
        <dbReference type="Pfam" id="PF00675"/>
    </source>
</evidence>
<dbReference type="Pfam" id="PF05193">
    <property type="entry name" value="Peptidase_M16_C"/>
    <property type="match status" value="1"/>
</dbReference>
<dbReference type="PANTHER" id="PTHR11851:SF225">
    <property type="entry name" value="NON-PEPTIDASE HOMOLOG YMXG"/>
    <property type="match status" value="1"/>
</dbReference>
<dbReference type="InterPro" id="IPR050361">
    <property type="entry name" value="MPP/UQCRC_Complex"/>
</dbReference>
<protein>
    <submittedName>
        <fullName evidence="3">Insulinase family protein</fullName>
    </submittedName>
</protein>
<gene>
    <name evidence="3" type="ORF">IQ249_14045</name>
</gene>
<dbReference type="InterPro" id="IPR011249">
    <property type="entry name" value="Metalloenz_LuxS/M16"/>
</dbReference>
<feature type="domain" description="Peptidase M16 N-terminal" evidence="1">
    <location>
        <begin position="87"/>
        <end position="197"/>
    </location>
</feature>
<feature type="domain" description="Peptidase M16 C-terminal" evidence="2">
    <location>
        <begin position="223"/>
        <end position="401"/>
    </location>
</feature>
<sequence length="496" mass="55857">MKIDFRQTLKTLFSSLRWLSLAFVAILLVVFSHGTAIASTAQHYTELEFPPLKEVTLPEYERYQLDNGLVVYLMPDRELPLVSGTALIRTGARWEPSEKVGLAELTGTVMRAGGTEEHPSDVLNELLEQRAAVVETSIGRNSGSAGFSALSEDTEWVFNLFAEVLQAPAFPQDKLDLAKTQFSGAIARRNDDPDDITRREFRKLLYGDTSPYARTVEYDTLSNISRQDLINFHQTYFRPDNMVLGIVGDFQPEQMKKLIAETFSDWTRDRERTLPAIPQATQSKPNGIFFVEQTQLTQSYIQMGHIGGLFDSPDYPALSVLNGVLNGFGGRLFNEVRSRQGLAYVAYGFWSPQYDYPGIFIAGGQTRSEATVPFIQAVLSELERIRTAPITPAELAYAKESILNSFVFNFQDSEQVLSRLMRYEYYNYPSDFIFRYQRAVKAVTAEEVQRIADKYLKPDQILTLVVGNPSAIQPPLSTLDSTIKTVDISIPTPQRS</sequence>
<accession>A0A8J7DXE7</accession>
<evidence type="ECO:0000313" key="3">
    <source>
        <dbReference type="EMBL" id="MBE9117021.1"/>
    </source>
</evidence>
<dbReference type="PANTHER" id="PTHR11851">
    <property type="entry name" value="METALLOPROTEASE"/>
    <property type="match status" value="1"/>
</dbReference>
<dbReference type="GO" id="GO:0046872">
    <property type="term" value="F:metal ion binding"/>
    <property type="evidence" value="ECO:0007669"/>
    <property type="project" value="InterPro"/>
</dbReference>
<name>A0A8J7DXE7_9CYAN</name>
<organism evidence="3 4">
    <name type="scientific">Lusitaniella coriacea LEGE 07157</name>
    <dbReference type="NCBI Taxonomy" id="945747"/>
    <lineage>
        <taxon>Bacteria</taxon>
        <taxon>Bacillati</taxon>
        <taxon>Cyanobacteriota</taxon>
        <taxon>Cyanophyceae</taxon>
        <taxon>Spirulinales</taxon>
        <taxon>Lusitaniellaceae</taxon>
        <taxon>Lusitaniella</taxon>
    </lineage>
</organism>
<comment type="caution">
    <text evidence="3">The sequence shown here is derived from an EMBL/GenBank/DDBJ whole genome shotgun (WGS) entry which is preliminary data.</text>
</comment>
<dbReference type="AlphaFoldDB" id="A0A8J7DXE7"/>
<dbReference type="InterPro" id="IPR007863">
    <property type="entry name" value="Peptidase_M16_C"/>
</dbReference>
<dbReference type="EMBL" id="JADEWZ010000019">
    <property type="protein sequence ID" value="MBE9117021.1"/>
    <property type="molecule type" value="Genomic_DNA"/>
</dbReference>
<dbReference type="Pfam" id="PF00675">
    <property type="entry name" value="Peptidase_M16"/>
    <property type="match status" value="1"/>
</dbReference>
<evidence type="ECO:0000259" key="2">
    <source>
        <dbReference type="Pfam" id="PF05193"/>
    </source>
</evidence>
<dbReference type="InterPro" id="IPR011765">
    <property type="entry name" value="Pept_M16_N"/>
</dbReference>
<proteinExistence type="predicted"/>
<dbReference type="SUPFAM" id="SSF63411">
    <property type="entry name" value="LuxS/MPP-like metallohydrolase"/>
    <property type="match status" value="2"/>
</dbReference>